<dbReference type="InterPro" id="IPR008928">
    <property type="entry name" value="6-hairpin_glycosidase_sf"/>
</dbReference>
<evidence type="ECO:0000313" key="2">
    <source>
        <dbReference type="Proteomes" id="UP001157126"/>
    </source>
</evidence>
<accession>A0ABQ6IWS7</accession>
<sequence>MQGDTAGKVDPWDHVECAMALVATGHLTEAAAAYDWLASTQRDDGSWPAEWRLREGRPEVVDAGFDTNLTGYVAVGVWHHWRDRGDLEAVRRWWPMVAAALDAVAAVQLPSGAIAWATGPYGPADRGLLAGSSCLRLALRCGVVLGEVVGDPRPRWREVADRIETAVATATSGDAEVSDAIFDPKHRYSMDWYYPVLGGALRGPAAHARLDARWSDFVVPGLGIRCVDDHPWVTGAETCELALSLAALGRREEAARLVADMQHLRDADGAYWTGYVWPDDARWPIERSTWTSAAVVLATRALCPSPDSGGSSGRLE</sequence>
<keyword evidence="2" id="KW-1185">Reference proteome</keyword>
<comment type="caution">
    <text evidence="1">The sequence shown here is derived from an EMBL/GenBank/DDBJ whole genome shotgun (WGS) entry which is preliminary data.</text>
</comment>
<evidence type="ECO:0000313" key="1">
    <source>
        <dbReference type="EMBL" id="GMA41521.1"/>
    </source>
</evidence>
<dbReference type="InterPro" id="IPR012341">
    <property type="entry name" value="6hp_glycosidase-like_sf"/>
</dbReference>
<name>A0ABQ6IWS7_9MICO</name>
<dbReference type="EMBL" id="BSUO01000001">
    <property type="protein sequence ID" value="GMA41521.1"/>
    <property type="molecule type" value="Genomic_DNA"/>
</dbReference>
<organism evidence="1 2">
    <name type="scientific">Mobilicoccus caccae</name>
    <dbReference type="NCBI Taxonomy" id="1859295"/>
    <lineage>
        <taxon>Bacteria</taxon>
        <taxon>Bacillati</taxon>
        <taxon>Actinomycetota</taxon>
        <taxon>Actinomycetes</taxon>
        <taxon>Micrococcales</taxon>
        <taxon>Dermatophilaceae</taxon>
        <taxon>Mobilicoccus</taxon>
    </lineage>
</organism>
<proteinExistence type="predicted"/>
<protein>
    <submittedName>
        <fullName evidence="1">Prenyltransferase</fullName>
    </submittedName>
</protein>
<gene>
    <name evidence="1" type="ORF">GCM10025883_35660</name>
</gene>
<dbReference type="SUPFAM" id="SSF48208">
    <property type="entry name" value="Six-hairpin glycosidases"/>
    <property type="match status" value="1"/>
</dbReference>
<dbReference type="Proteomes" id="UP001157126">
    <property type="component" value="Unassembled WGS sequence"/>
</dbReference>
<reference evidence="2" key="1">
    <citation type="journal article" date="2019" name="Int. J. Syst. Evol. Microbiol.">
        <title>The Global Catalogue of Microorganisms (GCM) 10K type strain sequencing project: providing services to taxonomists for standard genome sequencing and annotation.</title>
        <authorList>
            <consortium name="The Broad Institute Genomics Platform"/>
            <consortium name="The Broad Institute Genome Sequencing Center for Infectious Disease"/>
            <person name="Wu L."/>
            <person name="Ma J."/>
        </authorList>
    </citation>
    <scope>NUCLEOTIDE SEQUENCE [LARGE SCALE GENOMIC DNA]</scope>
    <source>
        <strain evidence="2">NBRC 113072</strain>
    </source>
</reference>
<dbReference type="Gene3D" id="1.50.10.10">
    <property type="match status" value="1"/>
</dbReference>